<feature type="compositionally biased region" description="Polar residues" evidence="1">
    <location>
        <begin position="19"/>
        <end position="28"/>
    </location>
</feature>
<protein>
    <submittedName>
        <fullName evidence="2">Uncharacterized protein</fullName>
    </submittedName>
</protein>
<comment type="caution">
    <text evidence="2">The sequence shown here is derived from an EMBL/GenBank/DDBJ whole genome shotgun (WGS) entry which is preliminary data.</text>
</comment>
<organism evidence="2 3">
    <name type="scientific">Rhodofomes roseus</name>
    <dbReference type="NCBI Taxonomy" id="34475"/>
    <lineage>
        <taxon>Eukaryota</taxon>
        <taxon>Fungi</taxon>
        <taxon>Dikarya</taxon>
        <taxon>Basidiomycota</taxon>
        <taxon>Agaricomycotina</taxon>
        <taxon>Agaricomycetes</taxon>
        <taxon>Polyporales</taxon>
        <taxon>Rhodofomes</taxon>
    </lineage>
</organism>
<name>A0A4Y9Y4F8_9APHY</name>
<evidence type="ECO:0000313" key="3">
    <source>
        <dbReference type="Proteomes" id="UP000298390"/>
    </source>
</evidence>
<feature type="region of interest" description="Disordered" evidence="1">
    <location>
        <begin position="1"/>
        <end position="59"/>
    </location>
</feature>
<dbReference type="EMBL" id="SEKV01000502">
    <property type="protein sequence ID" value="TFY56467.1"/>
    <property type="molecule type" value="Genomic_DNA"/>
</dbReference>
<evidence type="ECO:0000256" key="1">
    <source>
        <dbReference type="SAM" id="MobiDB-lite"/>
    </source>
</evidence>
<proteinExistence type="predicted"/>
<gene>
    <name evidence="2" type="ORF">EVJ58_g7624</name>
</gene>
<dbReference type="AlphaFoldDB" id="A0A4Y9Y4F8"/>
<reference evidence="2 3" key="1">
    <citation type="submission" date="2019-01" db="EMBL/GenBank/DDBJ databases">
        <title>Genome sequencing of the rare red list fungi Fomitopsis rosea.</title>
        <authorList>
            <person name="Buettner E."/>
            <person name="Kellner H."/>
        </authorList>
    </citation>
    <scope>NUCLEOTIDE SEQUENCE [LARGE SCALE GENOMIC DNA]</scope>
    <source>
        <strain evidence="2 3">DSM 105464</strain>
    </source>
</reference>
<dbReference type="Proteomes" id="UP000298390">
    <property type="component" value="Unassembled WGS sequence"/>
</dbReference>
<sequence length="294" mass="32804">MYTESTSHVDEGVGEDQVDLTNADNSLRSDSDEGLDAQADPINDDYSGPGRVSRSLQGSLPPNLSDRIPLDIIESIIDCMVQTMLLPTAHVCHAWYPRAMHNLYSTIRLHSRRCYDLLVRQMRTSPRLKQWLATTDGLIVTQISLEHERDLPFLDALPLVFADTLPALRVLSIEGALRPAMHPSFLLGLLQFKHIVSALRLVAVALSNITQLQQIVYACPHITELGLNHVTLIHTAPVGWGSSRSAHIRSRTESSTSLRRLDFKMSARRDSELASELVADWLVYSVLQHLCLLA</sequence>
<evidence type="ECO:0000313" key="2">
    <source>
        <dbReference type="EMBL" id="TFY56467.1"/>
    </source>
</evidence>
<accession>A0A4Y9Y4F8</accession>